<gene>
    <name evidence="1" type="ORF">E5L68_009280</name>
</gene>
<evidence type="ECO:0000313" key="1">
    <source>
        <dbReference type="EMBL" id="MFN0291587.1"/>
    </source>
</evidence>
<name>A0ABW9JGR5_9SPHI</name>
<evidence type="ECO:0000313" key="2">
    <source>
        <dbReference type="Proteomes" id="UP001517367"/>
    </source>
</evidence>
<dbReference type="EMBL" id="SRMP02000012">
    <property type="protein sequence ID" value="MFN0291587.1"/>
    <property type="molecule type" value="Genomic_DNA"/>
</dbReference>
<keyword evidence="2" id="KW-1185">Reference proteome</keyword>
<protein>
    <recommendedName>
        <fullName evidence="3">Abi-like protein</fullName>
    </recommendedName>
</protein>
<accession>A0ABW9JGR5</accession>
<dbReference type="Proteomes" id="UP001517367">
    <property type="component" value="Unassembled WGS sequence"/>
</dbReference>
<evidence type="ECO:0008006" key="3">
    <source>
        <dbReference type="Google" id="ProtNLM"/>
    </source>
</evidence>
<reference evidence="1 2" key="1">
    <citation type="submission" date="2024-12" db="EMBL/GenBank/DDBJ databases">
        <authorList>
            <person name="Hu S."/>
        </authorList>
    </citation>
    <scope>NUCLEOTIDE SEQUENCE [LARGE SCALE GENOMIC DNA]</scope>
    <source>
        <strain evidence="1 2">P-25</strain>
    </source>
</reference>
<proteinExistence type="predicted"/>
<comment type="caution">
    <text evidence="1">The sequence shown here is derived from an EMBL/GenBank/DDBJ whole genome shotgun (WGS) entry which is preliminary data.</text>
</comment>
<organism evidence="1 2">
    <name type="scientific">Pedobacter helvus</name>
    <dbReference type="NCBI Taxonomy" id="2563444"/>
    <lineage>
        <taxon>Bacteria</taxon>
        <taxon>Pseudomonadati</taxon>
        <taxon>Bacteroidota</taxon>
        <taxon>Sphingobacteriia</taxon>
        <taxon>Sphingobacteriales</taxon>
        <taxon>Sphingobacteriaceae</taxon>
        <taxon>Pedobacter</taxon>
    </lineage>
</organism>
<dbReference type="RefSeq" id="WP_138728183.1">
    <property type="nucleotide sequence ID" value="NZ_SRMP02000012.1"/>
</dbReference>
<sequence>MNNIKDKLDALILKLEIYKFTVNKSIKLIDLDIEQLNKGGDFFSLSSIYIRDWGNYTDNNWMIDYKRLLFHDKNDYIAESKKIKANLYKHYLIETYERLFDFLAFVLEIDRIKADIRLVCKTLDAENHNKPTPFGFSMITFLFSFCRARNSFTHNESIVEEIITLEKFDYLKKFNITLTNYETFLTQRFSAKKNNKGKFVLHPSKKVFDEILGFTVSYALEIYRFYGDKTEIDQLIQSETEKHDLKTNKPLTDNQREYIKSVTSRIN</sequence>